<feature type="region of interest" description="Disordered" evidence="1">
    <location>
        <begin position="661"/>
        <end position="721"/>
    </location>
</feature>
<feature type="compositionally biased region" description="Basic and acidic residues" evidence="1">
    <location>
        <begin position="308"/>
        <end position="321"/>
    </location>
</feature>
<feature type="compositionally biased region" description="Polar residues" evidence="1">
    <location>
        <begin position="409"/>
        <end position="420"/>
    </location>
</feature>
<evidence type="ECO:0000313" key="3">
    <source>
        <dbReference type="EMBL" id="CEM24611.1"/>
    </source>
</evidence>
<feature type="compositionally biased region" description="Basic and acidic residues" evidence="1">
    <location>
        <begin position="1"/>
        <end position="14"/>
    </location>
</feature>
<accession>A0A0G4G7J8</accession>
<feature type="transmembrane region" description="Helical" evidence="2">
    <location>
        <begin position="530"/>
        <end position="551"/>
    </location>
</feature>
<reference evidence="3" key="1">
    <citation type="submission" date="2014-11" db="EMBL/GenBank/DDBJ databases">
        <authorList>
            <person name="Otto D Thomas"/>
            <person name="Naeem Raeece"/>
        </authorList>
    </citation>
    <scope>NUCLEOTIDE SEQUENCE</scope>
</reference>
<feature type="region of interest" description="Disordered" evidence="1">
    <location>
        <begin position="165"/>
        <end position="211"/>
    </location>
</feature>
<gene>
    <name evidence="3" type="ORF">Cvel_20626</name>
</gene>
<feature type="region of interest" description="Disordered" evidence="1">
    <location>
        <begin position="308"/>
        <end position="427"/>
    </location>
</feature>
<feature type="compositionally biased region" description="Low complexity" evidence="1">
    <location>
        <begin position="38"/>
        <end position="47"/>
    </location>
</feature>
<sequence length="721" mass="78905">MHKGKAEDTQRGREAEDEQGVTDGSRSSDGNGKKRQRSLAPSLAPSVSPLPFPFPPFNPSASSSAEVPPGLAAAAASHASAPPGGRVLRPCQREVPEASAQAILGMRVRAAEAAVGASASGRGGGGNRVGASSKSAAAAAAPSPPAPVPLSFQDRLKALITKAKENIKQDQTENEEEAGEAGGEHEQADEGTSSAPTPPNDPVPFAQFAFPHDGLPPWNSDYMWGQMNECLRQNVRGFNEKARELRLDHWLLKALPQWKVPHTLLAHLQRNQRERAERGLVDGGEWDQATEQAMESLAAIVRLAEEIEREGDQAEKKKREQEAEEEERPLPERRQEQDRERVKAQRMAATLKGSKKKGIASLSVSAGASADSKRKGIKLDGHQSSKSSGGKGKAKGGKKKKKKSEERPQQSQNHIGSQCSKGRGKRKRKGFFAPTHLVYMWVHRTVIILLMAGLAMSRINKVGKMYSLWLLPVILVCLKIVALDLYTFPRRPVLRILFTWTFKSFSLIGFAANTFVGVQRLESPEETTQIWGVVVLLVNGLLIGPLLVCILENDELKRDLRVVLFYPALVGKPVILVVELLFSPFWMESGFSAFVDFVAIFFTVVSLLVGLLEALRVINIDDWGHWARMRLARAGGCFGDCVTDVRRRSRRLSTKLRMFTNQTNQSNSSQQARSSSQMAALKALQQSAAMNGGFDSPPPSPAKQPEDEPEFTHAAELPLED</sequence>
<feature type="compositionally biased region" description="Basic and acidic residues" evidence="1">
    <location>
        <begin position="371"/>
        <end position="383"/>
    </location>
</feature>
<evidence type="ECO:0000256" key="1">
    <source>
        <dbReference type="SAM" id="MobiDB-lite"/>
    </source>
</evidence>
<feature type="compositionally biased region" description="Basic and acidic residues" evidence="1">
    <location>
        <begin position="704"/>
        <end position="713"/>
    </location>
</feature>
<dbReference type="VEuPathDB" id="CryptoDB:Cvel_20626"/>
<feature type="compositionally biased region" description="Pro residues" evidence="1">
    <location>
        <begin position="48"/>
        <end position="58"/>
    </location>
</feature>
<keyword evidence="2" id="KW-0472">Membrane</keyword>
<feature type="transmembrane region" description="Helical" evidence="2">
    <location>
        <begin position="500"/>
        <end position="518"/>
    </location>
</feature>
<feature type="transmembrane region" description="Helical" evidence="2">
    <location>
        <begin position="466"/>
        <end position="488"/>
    </location>
</feature>
<dbReference type="AlphaFoldDB" id="A0A0G4G7J8"/>
<feature type="transmembrane region" description="Helical" evidence="2">
    <location>
        <begin position="431"/>
        <end position="454"/>
    </location>
</feature>
<dbReference type="EMBL" id="CDMZ01000958">
    <property type="protein sequence ID" value="CEM24611.1"/>
    <property type="molecule type" value="Genomic_DNA"/>
</dbReference>
<organism evidence="3">
    <name type="scientific">Chromera velia CCMP2878</name>
    <dbReference type="NCBI Taxonomy" id="1169474"/>
    <lineage>
        <taxon>Eukaryota</taxon>
        <taxon>Sar</taxon>
        <taxon>Alveolata</taxon>
        <taxon>Colpodellida</taxon>
        <taxon>Chromeraceae</taxon>
        <taxon>Chromera</taxon>
    </lineage>
</organism>
<feature type="transmembrane region" description="Helical" evidence="2">
    <location>
        <begin position="563"/>
        <end position="587"/>
    </location>
</feature>
<feature type="compositionally biased region" description="Basic and acidic residues" evidence="1">
    <location>
        <begin position="328"/>
        <end position="343"/>
    </location>
</feature>
<feature type="compositionally biased region" description="Low complexity" evidence="1">
    <location>
        <begin position="59"/>
        <end position="85"/>
    </location>
</feature>
<feature type="compositionally biased region" description="Low complexity" evidence="1">
    <location>
        <begin position="111"/>
        <end position="120"/>
    </location>
</feature>
<feature type="region of interest" description="Disordered" evidence="1">
    <location>
        <begin position="1"/>
        <end position="93"/>
    </location>
</feature>
<proteinExistence type="predicted"/>
<name>A0A0G4G7J8_9ALVE</name>
<feature type="region of interest" description="Disordered" evidence="1">
    <location>
        <begin position="111"/>
        <end position="150"/>
    </location>
</feature>
<feature type="transmembrane region" description="Helical" evidence="2">
    <location>
        <begin position="593"/>
        <end position="612"/>
    </location>
</feature>
<keyword evidence="2" id="KW-1133">Transmembrane helix</keyword>
<evidence type="ECO:0000256" key="2">
    <source>
        <dbReference type="SAM" id="Phobius"/>
    </source>
</evidence>
<feature type="compositionally biased region" description="Basic residues" evidence="1">
    <location>
        <begin position="392"/>
        <end position="402"/>
    </location>
</feature>
<keyword evidence="2" id="KW-0812">Transmembrane</keyword>
<feature type="compositionally biased region" description="Low complexity" evidence="1">
    <location>
        <begin position="661"/>
        <end position="680"/>
    </location>
</feature>
<feature type="compositionally biased region" description="Low complexity" evidence="1">
    <location>
        <begin position="129"/>
        <end position="141"/>
    </location>
</feature>
<protein>
    <submittedName>
        <fullName evidence="3">Uncharacterized protein</fullName>
    </submittedName>
</protein>